<protein>
    <submittedName>
        <fullName evidence="4">DNA-binding transcriptional regulator YafY</fullName>
    </submittedName>
</protein>
<evidence type="ECO:0000259" key="1">
    <source>
        <dbReference type="Pfam" id="PF13280"/>
    </source>
</evidence>
<evidence type="ECO:0000259" key="2">
    <source>
        <dbReference type="Pfam" id="PF26107"/>
    </source>
</evidence>
<sequence>MEFIEFRAFWEGGVNRGEITERFGVSVPQASSDLTLYQSLAPDNLVYDSSRKRYVATENFKPRFLRPSAEHYLLQLRSVAEDVIDLADTWMSRAPDSDAMPIPQARVEPVILRELLEVIREGKSVEINYQSLSLQNPDRMWRRITPHAFGFDGMRWHVRAFCHRDGTFKDFILSRCDGTRERAAPGASATDDRIWNKLFEVVLRPHPKLSPSQRQAIEQDYGMEKGTLRLQVRLALLFYFNKRLRLDIATIDSDPQQNPLTVANPDEYANALERASARS</sequence>
<dbReference type="GO" id="GO:0003677">
    <property type="term" value="F:DNA binding"/>
    <property type="evidence" value="ECO:0007669"/>
    <property type="project" value="UniProtKB-KW"/>
</dbReference>
<dbReference type="InterPro" id="IPR026881">
    <property type="entry name" value="WYL_dom"/>
</dbReference>
<dbReference type="Pfam" id="PF26109">
    <property type="entry name" value="WHD_BrxR"/>
    <property type="match status" value="1"/>
</dbReference>
<feature type="domain" description="WYL" evidence="1">
    <location>
        <begin position="111"/>
        <end position="175"/>
    </location>
</feature>
<evidence type="ECO:0000313" key="4">
    <source>
        <dbReference type="EMBL" id="MBB6201227.1"/>
    </source>
</evidence>
<dbReference type="InterPro" id="IPR051534">
    <property type="entry name" value="CBASS_pafABC_assoc_protein"/>
</dbReference>
<dbReference type="PROSITE" id="PS52050">
    <property type="entry name" value="WYL"/>
    <property type="match status" value="1"/>
</dbReference>
<dbReference type="PIRSF" id="PIRSF015558">
    <property type="entry name" value="Txn_reg_DeoR_prd"/>
    <property type="match status" value="1"/>
</dbReference>
<accession>A0AAW3URF8</accession>
<dbReference type="InterPro" id="IPR016634">
    <property type="entry name" value="CapW-like"/>
</dbReference>
<reference evidence="4 5" key="1">
    <citation type="submission" date="2020-08" db="EMBL/GenBank/DDBJ databases">
        <title>Genomic Encyclopedia of Type Strains, Phase IV (KMG-V): Genome sequencing to study the core and pangenomes of soil and plant-associated prokaryotes.</title>
        <authorList>
            <person name="Whitman W."/>
        </authorList>
    </citation>
    <scope>NUCLEOTIDE SEQUENCE [LARGE SCALE GENOMIC DNA]</scope>
    <source>
        <strain evidence="4 5">SEMIA 4013</strain>
    </source>
</reference>
<dbReference type="PANTHER" id="PTHR34580">
    <property type="match status" value="1"/>
</dbReference>
<dbReference type="EMBL" id="JACIIK010000003">
    <property type="protein sequence ID" value="MBB6201227.1"/>
    <property type="molecule type" value="Genomic_DNA"/>
</dbReference>
<evidence type="ECO:0000313" key="5">
    <source>
        <dbReference type="Proteomes" id="UP000518681"/>
    </source>
</evidence>
<name>A0AAW3URF8_9BURK</name>
<evidence type="ECO:0000259" key="3">
    <source>
        <dbReference type="Pfam" id="PF26109"/>
    </source>
</evidence>
<dbReference type="InterPro" id="IPR059019">
    <property type="entry name" value="WHD_CapW"/>
</dbReference>
<organism evidence="4 5">
    <name type="scientific">Paraburkholderia fungorum</name>
    <dbReference type="NCBI Taxonomy" id="134537"/>
    <lineage>
        <taxon>Bacteria</taxon>
        <taxon>Pseudomonadati</taxon>
        <taxon>Pseudomonadota</taxon>
        <taxon>Betaproteobacteria</taxon>
        <taxon>Burkholderiales</taxon>
        <taxon>Burkholderiaceae</taxon>
        <taxon>Paraburkholderia</taxon>
    </lineage>
</organism>
<dbReference type="Proteomes" id="UP000518681">
    <property type="component" value="Unassembled WGS sequence"/>
</dbReference>
<proteinExistence type="predicted"/>
<dbReference type="PANTHER" id="PTHR34580:SF3">
    <property type="entry name" value="PROTEIN PAFB"/>
    <property type="match status" value="1"/>
</dbReference>
<gene>
    <name evidence="4" type="ORF">GGD69_002076</name>
</gene>
<dbReference type="Pfam" id="PF26107">
    <property type="entry name" value="BrxR_CTD"/>
    <property type="match status" value="1"/>
</dbReference>
<feature type="domain" description="DNA-binding transcriptional repressor CapW winged helix-turn-helix" evidence="3">
    <location>
        <begin position="1"/>
        <end position="77"/>
    </location>
</feature>
<comment type="caution">
    <text evidence="4">The sequence shown here is derived from an EMBL/GenBank/DDBJ whole genome shotgun (WGS) entry which is preliminary data.</text>
</comment>
<dbReference type="Pfam" id="PF13280">
    <property type="entry name" value="WYL"/>
    <property type="match status" value="1"/>
</dbReference>
<dbReference type="InterPro" id="IPR059020">
    <property type="entry name" value="CapW_CTD"/>
</dbReference>
<dbReference type="RefSeq" id="WP_260332625.1">
    <property type="nucleotide sequence ID" value="NZ_JACIII010000030.1"/>
</dbReference>
<keyword evidence="4" id="KW-0238">DNA-binding</keyword>
<feature type="domain" description="DNA-binding transcriptional repressor CapW C-terminal dimerisation" evidence="2">
    <location>
        <begin position="199"/>
        <end position="267"/>
    </location>
</feature>
<dbReference type="AlphaFoldDB" id="A0AAW3URF8"/>